<dbReference type="InterPro" id="IPR055418">
    <property type="entry name" value="UFD1_N2"/>
</dbReference>
<dbReference type="GO" id="GO:0008270">
    <property type="term" value="F:zinc ion binding"/>
    <property type="evidence" value="ECO:0007669"/>
    <property type="project" value="UniProtKB-KW"/>
</dbReference>
<dbReference type="InterPro" id="IPR001293">
    <property type="entry name" value="Znf_TRAF"/>
</dbReference>
<evidence type="ECO:0000256" key="7">
    <source>
        <dbReference type="PROSITE-ProRule" id="PRU00723"/>
    </source>
</evidence>
<feature type="compositionally biased region" description="Basic and acidic residues" evidence="8">
    <location>
        <begin position="327"/>
        <end position="336"/>
    </location>
</feature>
<dbReference type="InterPro" id="IPR013083">
    <property type="entry name" value="Znf_RING/FYVE/PHD"/>
</dbReference>
<feature type="zinc finger region" description="C3H1-type" evidence="7">
    <location>
        <begin position="518"/>
        <end position="545"/>
    </location>
</feature>
<comment type="similarity">
    <text evidence="1">Belongs to the UFD1 family.</text>
</comment>
<dbReference type="Proteomes" id="UP001174909">
    <property type="component" value="Unassembled WGS sequence"/>
</dbReference>
<feature type="compositionally biased region" description="Polar residues" evidence="8">
    <location>
        <begin position="236"/>
        <end position="249"/>
    </location>
</feature>
<dbReference type="GO" id="GO:0034098">
    <property type="term" value="C:VCP-NPL4-UFD1 AAA ATPase complex"/>
    <property type="evidence" value="ECO:0007669"/>
    <property type="project" value="TreeGrafter"/>
</dbReference>
<dbReference type="Gene3D" id="3.10.330.10">
    <property type="match status" value="1"/>
</dbReference>
<dbReference type="SMART" id="SM00356">
    <property type="entry name" value="ZnF_C3H1"/>
    <property type="match status" value="2"/>
</dbReference>
<proteinExistence type="inferred from homology"/>
<keyword evidence="4" id="KW-0833">Ubl conjugation pathway</keyword>
<dbReference type="Gene3D" id="3.30.40.10">
    <property type="entry name" value="Zinc/RING finger domain, C3HC4 (zinc finger)"/>
    <property type="match status" value="1"/>
</dbReference>
<evidence type="ECO:0000259" key="9">
    <source>
        <dbReference type="PROSITE" id="PS50103"/>
    </source>
</evidence>
<dbReference type="Pfam" id="PF24842">
    <property type="entry name" value="UFD1_N2"/>
    <property type="match status" value="1"/>
</dbReference>
<dbReference type="InterPro" id="IPR042299">
    <property type="entry name" value="Ufd1-like_Nn"/>
</dbReference>
<keyword evidence="12" id="KW-1185">Reference proteome</keyword>
<evidence type="ECO:0000256" key="6">
    <source>
        <dbReference type="PROSITE-ProRule" id="PRU00207"/>
    </source>
</evidence>
<keyword evidence="5 6" id="KW-0862">Zinc</keyword>
<accession>A0AA35QWP5</accession>
<dbReference type="PROSITE" id="PS50103">
    <property type="entry name" value="ZF_C3H1"/>
    <property type="match status" value="2"/>
</dbReference>
<feature type="compositionally biased region" description="Low complexity" evidence="8">
    <location>
        <begin position="886"/>
        <end position="906"/>
    </location>
</feature>
<dbReference type="InterPro" id="IPR000571">
    <property type="entry name" value="Znf_CCCH"/>
</dbReference>
<dbReference type="AlphaFoldDB" id="A0AA35QWP5"/>
<name>A0AA35QWP5_GEOBA</name>
<feature type="region of interest" description="Disordered" evidence="8">
    <location>
        <begin position="322"/>
        <end position="362"/>
    </location>
</feature>
<dbReference type="Gene3D" id="2.40.40.50">
    <property type="entry name" value="Ubiquitin fusion degradation protein UFD1, N-terminal domain"/>
    <property type="match status" value="1"/>
</dbReference>
<feature type="domain" description="C3H1-type" evidence="9">
    <location>
        <begin position="518"/>
        <end position="545"/>
    </location>
</feature>
<feature type="compositionally biased region" description="Low complexity" evidence="8">
    <location>
        <begin position="224"/>
        <end position="235"/>
    </location>
</feature>
<dbReference type="PANTHER" id="PTHR12555:SF13">
    <property type="entry name" value="UBIQUITIN RECOGNITION FACTOR IN ER-ASSOCIATED DEGRADATION PROTEIN 1"/>
    <property type="match status" value="1"/>
</dbReference>
<dbReference type="InterPro" id="IPR055417">
    <property type="entry name" value="UFD1_N1"/>
</dbReference>
<feature type="region of interest" description="Disordered" evidence="8">
    <location>
        <begin position="497"/>
        <end position="517"/>
    </location>
</feature>
<evidence type="ECO:0000259" key="10">
    <source>
        <dbReference type="PROSITE" id="PS50145"/>
    </source>
</evidence>
<dbReference type="PANTHER" id="PTHR12555">
    <property type="entry name" value="UBIQUITIN FUSION DEGRADATON PROTEIN 1"/>
    <property type="match status" value="1"/>
</dbReference>
<dbReference type="Pfam" id="PF03152">
    <property type="entry name" value="UFD1_N1"/>
    <property type="match status" value="1"/>
</dbReference>
<dbReference type="GO" id="GO:0006511">
    <property type="term" value="P:ubiquitin-dependent protein catabolic process"/>
    <property type="evidence" value="ECO:0007669"/>
    <property type="project" value="InterPro"/>
</dbReference>
<evidence type="ECO:0000256" key="8">
    <source>
        <dbReference type="SAM" id="MobiDB-lite"/>
    </source>
</evidence>
<dbReference type="InterPro" id="IPR004854">
    <property type="entry name" value="Ufd1-like"/>
</dbReference>
<comment type="caution">
    <text evidence="11">The sequence shown here is derived from an EMBL/GenBank/DDBJ whole genome shotgun (WGS) entry which is preliminary data.</text>
</comment>
<reference evidence="11" key="1">
    <citation type="submission" date="2023-03" db="EMBL/GenBank/DDBJ databases">
        <authorList>
            <person name="Steffen K."/>
            <person name="Cardenas P."/>
        </authorList>
    </citation>
    <scope>NUCLEOTIDE SEQUENCE</scope>
</reference>
<organism evidence="11 12">
    <name type="scientific">Geodia barretti</name>
    <name type="common">Barrett's horny sponge</name>
    <dbReference type="NCBI Taxonomy" id="519541"/>
    <lineage>
        <taxon>Eukaryota</taxon>
        <taxon>Metazoa</taxon>
        <taxon>Porifera</taxon>
        <taxon>Demospongiae</taxon>
        <taxon>Heteroscleromorpha</taxon>
        <taxon>Tetractinellida</taxon>
        <taxon>Astrophorina</taxon>
        <taxon>Geodiidae</taxon>
        <taxon>Geodia</taxon>
    </lineage>
</organism>
<evidence type="ECO:0000256" key="3">
    <source>
        <dbReference type="ARBA" id="ARBA00022771"/>
    </source>
</evidence>
<sequence length="1116" mass="121892">MPTACARGVNSNWKKAESLFFSLLCHDAQSVSVERVCVPVSRQDMATVRDTAVTVELALLKTRFPEEGVEDCGRIRSDFFCARRSGGFSYEGRLFVMDRALLFVSTHSNQYDLFISNSNVEQITDMQQGFLPSLTLSLPNQKEVFTNFHNLSGLVELINTLELPPPLPSGQPLAPASIQRMASVPVTRGSHYPPVEVCPFFVKSGFCPRRPLCKLDHSPHLRPSSTSQSAKNSTSGPSKMSAGSQTKFSAPTILGQPKRFHPMEENEKNPLVNSSLTGETVVASTTVTVDTVPMLTVSVPGAKFNDAMQGVTHYRRSASFPATDLQRVTERPRPAKTDPMTSSSSLLQGAPGDGGEGKPLDNQMMSLESEVQGVSPLSSGSSPVVPEMFDFYGTEGGSGGGSGKEGRRRGGVFVFTASPSKTAGETGEECEGGEDGEEVRSKPSVLVRPGEGEGEEGNQQNEMVAELAQQLQLDSDNDSIHGDLDLDTQRRILDSLSPHRDQESGPSHRATGHQQSSPVKRRPCVYFLSGSCRNGISCPDYHGLDFDPCELDDAQESDAGVQEPAALPKEVKVYHADHTHISSGDKIILSSEVLVACEQQHLSYPVAFKLAHPTSGQVVYCGVLQFTAPSSDSAHLPSWMMEHLQACNGDTVSFSHVDLPKGTFVRLQPVSSAWLGIPYDKRMAMMEFQLRNFQTLTEGTKVTLTYELNRYTLKVLQCKPAKGISILNADITTDITEPADLSRFHSVVEGQAEHIGLDETLTCSVTSGSYRHFVLLSLPGRPLPERVSVEVKMKTGDPDLFLCQTCTAPSQSRYTWCSQEVGDSSIHLCSTDDEDYDVEKPLYAGVVSLCEDAEFSISFRDNPLATTPAGVGKSPGGQKLRDAPHLPKTTPTSTKPESLSSLLSSSEEADGGPSVPAGHERCPTCGSVMPSLRLVMHQRHCAISTFICPHCRAALPKVAENKHKYIAHDLLVCACGLEYTQGPLHHHQKTDCSKRMVPCQFKWCNLSFPMDQLMNHESLCGRKRISCCLCQEEVSQLEMAIHLEAFHSVDTRDLDWSKPLQKQDLESRVSKPQLSCGCGLGFEFMDDMEVHQLTDCPLRRLAENQQLSSTKGEIVG</sequence>
<feature type="region of interest" description="Disordered" evidence="8">
    <location>
        <begin position="866"/>
        <end position="918"/>
    </location>
</feature>
<protein>
    <submittedName>
        <fullName evidence="11">Ubiquitin fusion degradation protein 1 homolog</fullName>
    </submittedName>
</protein>
<feature type="domain" description="C3H1-type" evidence="9">
    <location>
        <begin position="192"/>
        <end position="220"/>
    </location>
</feature>
<gene>
    <name evidence="11" type="ORF">GBAR_LOCUS1292</name>
</gene>
<evidence type="ECO:0000256" key="5">
    <source>
        <dbReference type="ARBA" id="ARBA00022833"/>
    </source>
</evidence>
<feature type="domain" description="TRAF-type" evidence="10">
    <location>
        <begin position="937"/>
        <end position="1013"/>
    </location>
</feature>
<feature type="zinc finger region" description="C3H1-type" evidence="7">
    <location>
        <begin position="192"/>
        <end position="220"/>
    </location>
</feature>
<keyword evidence="2 6" id="KW-0479">Metal-binding</keyword>
<evidence type="ECO:0000256" key="2">
    <source>
        <dbReference type="ARBA" id="ARBA00022723"/>
    </source>
</evidence>
<feature type="zinc finger region" description="TRAF-type" evidence="6">
    <location>
        <begin position="937"/>
        <end position="1013"/>
    </location>
</feature>
<evidence type="ECO:0000256" key="4">
    <source>
        <dbReference type="ARBA" id="ARBA00022786"/>
    </source>
</evidence>
<dbReference type="GO" id="GO:0031593">
    <property type="term" value="F:polyubiquitin modification-dependent protein binding"/>
    <property type="evidence" value="ECO:0007669"/>
    <property type="project" value="TreeGrafter"/>
</dbReference>
<evidence type="ECO:0000313" key="11">
    <source>
        <dbReference type="EMBL" id="CAI7993659.1"/>
    </source>
</evidence>
<dbReference type="EMBL" id="CASHTH010000193">
    <property type="protein sequence ID" value="CAI7993659.1"/>
    <property type="molecule type" value="Genomic_DNA"/>
</dbReference>
<feature type="compositionally biased region" description="Acidic residues" evidence="8">
    <location>
        <begin position="426"/>
        <end position="437"/>
    </location>
</feature>
<feature type="region of interest" description="Disordered" evidence="8">
    <location>
        <begin position="218"/>
        <end position="252"/>
    </location>
</feature>
<evidence type="ECO:0000256" key="1">
    <source>
        <dbReference type="ARBA" id="ARBA00006043"/>
    </source>
</evidence>
<dbReference type="PROSITE" id="PS50145">
    <property type="entry name" value="ZF_TRAF"/>
    <property type="match status" value="1"/>
</dbReference>
<keyword evidence="3 6" id="KW-0863">Zinc-finger</keyword>
<evidence type="ECO:0000313" key="12">
    <source>
        <dbReference type="Proteomes" id="UP001174909"/>
    </source>
</evidence>
<dbReference type="GO" id="GO:0036503">
    <property type="term" value="P:ERAD pathway"/>
    <property type="evidence" value="ECO:0007669"/>
    <property type="project" value="TreeGrafter"/>
</dbReference>
<feature type="region of interest" description="Disordered" evidence="8">
    <location>
        <begin position="415"/>
        <end position="460"/>
    </location>
</feature>